<reference evidence="2 3" key="1">
    <citation type="submission" date="2018-10" db="EMBL/GenBank/DDBJ databases">
        <title>Genome assembly for a Yunnan-Guizhou Plateau 3E fish, Anabarilius grahami (Regan), and its evolutionary and genetic applications.</title>
        <authorList>
            <person name="Jiang W."/>
        </authorList>
    </citation>
    <scope>NUCLEOTIDE SEQUENCE [LARGE SCALE GENOMIC DNA]</scope>
    <source>
        <strain evidence="2">AG-KIZ</strain>
        <tissue evidence="2">Muscle</tissue>
    </source>
</reference>
<comment type="caution">
    <text evidence="2">The sequence shown here is derived from an EMBL/GenBank/DDBJ whole genome shotgun (WGS) entry which is preliminary data.</text>
</comment>
<feature type="region of interest" description="Disordered" evidence="1">
    <location>
        <begin position="36"/>
        <end position="68"/>
    </location>
</feature>
<dbReference type="EMBL" id="RJVU01042551">
    <property type="protein sequence ID" value="ROL45600.1"/>
    <property type="molecule type" value="Genomic_DNA"/>
</dbReference>
<dbReference type="AlphaFoldDB" id="A0A3N0YI93"/>
<proteinExistence type="predicted"/>
<dbReference type="Proteomes" id="UP000281406">
    <property type="component" value="Unassembled WGS sequence"/>
</dbReference>
<name>A0A3N0YI93_ANAGA</name>
<evidence type="ECO:0000256" key="1">
    <source>
        <dbReference type="SAM" id="MobiDB-lite"/>
    </source>
</evidence>
<keyword evidence="3" id="KW-1185">Reference proteome</keyword>
<gene>
    <name evidence="2" type="ORF">DPX16_17716</name>
</gene>
<evidence type="ECO:0000313" key="2">
    <source>
        <dbReference type="EMBL" id="ROL45600.1"/>
    </source>
</evidence>
<organism evidence="2 3">
    <name type="scientific">Anabarilius grahami</name>
    <name type="common">Kanglang fish</name>
    <name type="synonym">Barilius grahami</name>
    <dbReference type="NCBI Taxonomy" id="495550"/>
    <lineage>
        <taxon>Eukaryota</taxon>
        <taxon>Metazoa</taxon>
        <taxon>Chordata</taxon>
        <taxon>Craniata</taxon>
        <taxon>Vertebrata</taxon>
        <taxon>Euteleostomi</taxon>
        <taxon>Actinopterygii</taxon>
        <taxon>Neopterygii</taxon>
        <taxon>Teleostei</taxon>
        <taxon>Ostariophysi</taxon>
        <taxon>Cypriniformes</taxon>
        <taxon>Xenocyprididae</taxon>
        <taxon>Xenocypridinae</taxon>
        <taxon>Xenocypridinae incertae sedis</taxon>
        <taxon>Anabarilius</taxon>
    </lineage>
</organism>
<accession>A0A3N0YI93</accession>
<protein>
    <submittedName>
        <fullName evidence="2">Uncharacterized protein</fullName>
    </submittedName>
</protein>
<evidence type="ECO:0000313" key="3">
    <source>
        <dbReference type="Proteomes" id="UP000281406"/>
    </source>
</evidence>
<sequence length="68" mass="7703">MTSRDVSNAAFTCSRNYRKYEFPSALETSFVLRGGKGEGAEEERLQKSKRYATEGGREGVRPPRKFNP</sequence>
<feature type="compositionally biased region" description="Basic and acidic residues" evidence="1">
    <location>
        <begin position="36"/>
        <end position="61"/>
    </location>
</feature>